<sequence length="286" mass="32298">MSEQGVAPDDAKYLLLNQGNRERDRLDHQHRLVQEIVGPLLPSYVYLRKNDPVLDSATGTGAWALELAAQYGDEVYVTGIDINPSFFPPNPPQNVAFAVQSILALPPAWAGWFAGIHQRFLSGGLSMADWKVALKQMHRALKPKGWVRLEEFCATIWPAKASTQELPYSNQMLEYAAQFAQYKDVDLRAAESLPQLLKEAGFVEVSVKKDVLRLGPGEKYEEMRSNFKRLWTHIRDGMKGHPATMTDDEFESFLVNVDKEMMENEVGWDFYIITARKPGSEVVPKA</sequence>
<protein>
    <submittedName>
        <fullName evidence="1">S-adenosyl-L-methionine-dependent methyltransferase</fullName>
    </submittedName>
</protein>
<dbReference type="AlphaFoldDB" id="A0A167G986"/>
<dbReference type="EMBL" id="KV417345">
    <property type="protein sequence ID" value="KZO90318.1"/>
    <property type="molecule type" value="Genomic_DNA"/>
</dbReference>
<keyword evidence="1" id="KW-0808">Transferase</keyword>
<proteinExistence type="predicted"/>
<keyword evidence="1" id="KW-0489">Methyltransferase</keyword>
<dbReference type="OrthoDB" id="184880at2759"/>
<dbReference type="PANTHER" id="PTHR43591:SF24">
    <property type="entry name" value="2-METHOXY-6-POLYPRENYL-1,4-BENZOQUINOL METHYLASE, MITOCHONDRIAL"/>
    <property type="match status" value="1"/>
</dbReference>
<dbReference type="Pfam" id="PF13489">
    <property type="entry name" value="Methyltransf_23"/>
    <property type="match status" value="1"/>
</dbReference>
<gene>
    <name evidence="1" type="ORF">CALVIDRAFT_542800</name>
</gene>
<dbReference type="GO" id="GO:0032259">
    <property type="term" value="P:methylation"/>
    <property type="evidence" value="ECO:0007669"/>
    <property type="project" value="UniProtKB-KW"/>
</dbReference>
<evidence type="ECO:0000313" key="1">
    <source>
        <dbReference type="EMBL" id="KZO90318.1"/>
    </source>
</evidence>
<dbReference type="CDD" id="cd02440">
    <property type="entry name" value="AdoMet_MTases"/>
    <property type="match status" value="1"/>
</dbReference>
<dbReference type="InterPro" id="IPR029063">
    <property type="entry name" value="SAM-dependent_MTases_sf"/>
</dbReference>
<dbReference type="GO" id="GO:0008168">
    <property type="term" value="F:methyltransferase activity"/>
    <property type="evidence" value="ECO:0007669"/>
    <property type="project" value="UniProtKB-KW"/>
</dbReference>
<dbReference type="STRING" id="1330018.A0A167G986"/>
<dbReference type="PANTHER" id="PTHR43591">
    <property type="entry name" value="METHYLTRANSFERASE"/>
    <property type="match status" value="1"/>
</dbReference>
<keyword evidence="2" id="KW-1185">Reference proteome</keyword>
<organism evidence="1 2">
    <name type="scientific">Calocera viscosa (strain TUFC12733)</name>
    <dbReference type="NCBI Taxonomy" id="1330018"/>
    <lineage>
        <taxon>Eukaryota</taxon>
        <taxon>Fungi</taxon>
        <taxon>Dikarya</taxon>
        <taxon>Basidiomycota</taxon>
        <taxon>Agaricomycotina</taxon>
        <taxon>Dacrymycetes</taxon>
        <taxon>Dacrymycetales</taxon>
        <taxon>Dacrymycetaceae</taxon>
        <taxon>Calocera</taxon>
    </lineage>
</organism>
<accession>A0A167G986</accession>
<dbReference type="Proteomes" id="UP000076738">
    <property type="component" value="Unassembled WGS sequence"/>
</dbReference>
<dbReference type="SUPFAM" id="SSF53335">
    <property type="entry name" value="S-adenosyl-L-methionine-dependent methyltransferases"/>
    <property type="match status" value="1"/>
</dbReference>
<name>A0A167G986_CALVF</name>
<evidence type="ECO:0000313" key="2">
    <source>
        <dbReference type="Proteomes" id="UP000076738"/>
    </source>
</evidence>
<reference evidence="1 2" key="1">
    <citation type="journal article" date="2016" name="Mol. Biol. Evol.">
        <title>Comparative Genomics of Early-Diverging Mushroom-Forming Fungi Provides Insights into the Origins of Lignocellulose Decay Capabilities.</title>
        <authorList>
            <person name="Nagy L.G."/>
            <person name="Riley R."/>
            <person name="Tritt A."/>
            <person name="Adam C."/>
            <person name="Daum C."/>
            <person name="Floudas D."/>
            <person name="Sun H."/>
            <person name="Yadav J.S."/>
            <person name="Pangilinan J."/>
            <person name="Larsson K.H."/>
            <person name="Matsuura K."/>
            <person name="Barry K."/>
            <person name="Labutti K."/>
            <person name="Kuo R."/>
            <person name="Ohm R.A."/>
            <person name="Bhattacharya S.S."/>
            <person name="Shirouzu T."/>
            <person name="Yoshinaga Y."/>
            <person name="Martin F.M."/>
            <person name="Grigoriev I.V."/>
            <person name="Hibbett D.S."/>
        </authorList>
    </citation>
    <scope>NUCLEOTIDE SEQUENCE [LARGE SCALE GENOMIC DNA]</scope>
    <source>
        <strain evidence="1 2">TUFC12733</strain>
    </source>
</reference>
<dbReference type="Gene3D" id="3.40.50.150">
    <property type="entry name" value="Vaccinia Virus protein VP39"/>
    <property type="match status" value="1"/>
</dbReference>